<evidence type="ECO:0000313" key="2">
    <source>
        <dbReference type="EMBL" id="GGA68764.1"/>
    </source>
</evidence>
<feature type="signal peptide" evidence="1">
    <location>
        <begin position="1"/>
        <end position="21"/>
    </location>
</feature>
<dbReference type="PANTHER" id="PTHR12697">
    <property type="entry name" value="PBS LYASE HEAT-LIKE PROTEIN"/>
    <property type="match status" value="1"/>
</dbReference>
<dbReference type="Gene3D" id="1.25.10.10">
    <property type="entry name" value="Leucine-rich Repeat Variant"/>
    <property type="match status" value="1"/>
</dbReference>
<dbReference type="AlphaFoldDB" id="A0A916RUX7"/>
<evidence type="ECO:0008006" key="4">
    <source>
        <dbReference type="Google" id="ProtNLM"/>
    </source>
</evidence>
<dbReference type="RefSeq" id="WP_188759182.1">
    <property type="nucleotide sequence ID" value="NZ_BMJB01000001.1"/>
</dbReference>
<dbReference type="EMBL" id="BMJB01000001">
    <property type="protein sequence ID" value="GGA68764.1"/>
    <property type="molecule type" value="Genomic_DNA"/>
</dbReference>
<keyword evidence="1" id="KW-0732">Signal</keyword>
<evidence type="ECO:0000313" key="3">
    <source>
        <dbReference type="Proteomes" id="UP000648801"/>
    </source>
</evidence>
<comment type="caution">
    <text evidence="2">The sequence shown here is derived from an EMBL/GenBank/DDBJ whole genome shotgun (WGS) entry which is preliminary data.</text>
</comment>
<dbReference type="SMART" id="SM00567">
    <property type="entry name" value="EZ_HEAT"/>
    <property type="match status" value="5"/>
</dbReference>
<evidence type="ECO:0000256" key="1">
    <source>
        <dbReference type="SAM" id="SignalP"/>
    </source>
</evidence>
<dbReference type="Pfam" id="PF13646">
    <property type="entry name" value="HEAT_2"/>
    <property type="match status" value="1"/>
</dbReference>
<reference evidence="2" key="1">
    <citation type="journal article" date="2014" name="Int. J. Syst. Evol. Microbiol.">
        <title>Complete genome sequence of Corynebacterium casei LMG S-19264T (=DSM 44701T), isolated from a smear-ripened cheese.</title>
        <authorList>
            <consortium name="US DOE Joint Genome Institute (JGI-PGF)"/>
            <person name="Walter F."/>
            <person name="Albersmeier A."/>
            <person name="Kalinowski J."/>
            <person name="Ruckert C."/>
        </authorList>
    </citation>
    <scope>NUCLEOTIDE SEQUENCE</scope>
    <source>
        <strain evidence="2">CGMCC 1.15447</strain>
    </source>
</reference>
<dbReference type="InterPro" id="IPR016024">
    <property type="entry name" value="ARM-type_fold"/>
</dbReference>
<protein>
    <recommendedName>
        <fullName evidence="4">HEAT repeat domain-containing protein</fullName>
    </recommendedName>
</protein>
<dbReference type="Proteomes" id="UP000648801">
    <property type="component" value="Unassembled WGS sequence"/>
</dbReference>
<organism evidence="2 3">
    <name type="scientific">Edaphobacter acidisoli</name>
    <dbReference type="NCBI Taxonomy" id="2040573"/>
    <lineage>
        <taxon>Bacteria</taxon>
        <taxon>Pseudomonadati</taxon>
        <taxon>Acidobacteriota</taxon>
        <taxon>Terriglobia</taxon>
        <taxon>Terriglobales</taxon>
        <taxon>Acidobacteriaceae</taxon>
        <taxon>Edaphobacter</taxon>
    </lineage>
</organism>
<dbReference type="PANTHER" id="PTHR12697:SF5">
    <property type="entry name" value="DEOXYHYPUSINE HYDROXYLASE"/>
    <property type="match status" value="1"/>
</dbReference>
<keyword evidence="3" id="KW-1185">Reference proteome</keyword>
<proteinExistence type="predicted"/>
<sequence>MRILTTAVVIAALAVAPAIHAQQPEVLHAQVSTQSAGNLASTIDSLEHQTGPLWIGYAVPTTQKFSAGWGNDQVAYLENDHNSGRQSTGDEAKQTFDHTNILFRIEAGAITKLRFESPNRQLDAGGLRFVWLTNANPNESVQLLNTLASAKTESHLRDSAIFAISIHAAPSATTTLIELASPGNDLRLREKSAFWLANQRGHDGLSAIEHLSRTDADPEFREKLAFDLTLSKEPEALTELIRMAHEDASPDVRKRAQFWMAAKGGKLVTANLTDAAENDPNEQVRRSAVFALSRLPAPDAVTQLIHVAETNKDPIVRRQAVFWLGQSQDPRALDYLTHLLKQ</sequence>
<dbReference type="SUPFAM" id="SSF48371">
    <property type="entry name" value="ARM repeat"/>
    <property type="match status" value="1"/>
</dbReference>
<dbReference type="InterPro" id="IPR011989">
    <property type="entry name" value="ARM-like"/>
</dbReference>
<name>A0A916RUX7_9BACT</name>
<feature type="chain" id="PRO_5037619767" description="HEAT repeat domain-containing protein" evidence="1">
    <location>
        <begin position="22"/>
        <end position="342"/>
    </location>
</feature>
<reference evidence="2" key="2">
    <citation type="submission" date="2020-09" db="EMBL/GenBank/DDBJ databases">
        <authorList>
            <person name="Sun Q."/>
            <person name="Zhou Y."/>
        </authorList>
    </citation>
    <scope>NUCLEOTIDE SEQUENCE</scope>
    <source>
        <strain evidence="2">CGMCC 1.15447</strain>
    </source>
</reference>
<dbReference type="InterPro" id="IPR004155">
    <property type="entry name" value="PBS_lyase_HEAT"/>
</dbReference>
<gene>
    <name evidence="2" type="ORF">GCM10011507_20290</name>
</gene>
<accession>A0A916RUX7</accession>
<dbReference type="GO" id="GO:0016491">
    <property type="term" value="F:oxidoreductase activity"/>
    <property type="evidence" value="ECO:0007669"/>
    <property type="project" value="TreeGrafter"/>
</dbReference>